<proteinExistence type="predicted"/>
<evidence type="ECO:0008006" key="2">
    <source>
        <dbReference type="Google" id="ProtNLM"/>
    </source>
</evidence>
<sequence length="109" mass="12441">MGLPELSQLPASPCLSSRVETGIRINNNDLEAIDKVETWIQDHYSSKTVRCRVLEEGIIIQLDTNTLEGLVLKNQKETVLQIKNIFHHRPEIGIRFERYQRGSAFLIPG</sequence>
<evidence type="ECO:0000313" key="1">
    <source>
        <dbReference type="EMBL" id="SVD65959.1"/>
    </source>
</evidence>
<dbReference type="AlphaFoldDB" id="A0A382X503"/>
<name>A0A382X503_9ZZZZ</name>
<protein>
    <recommendedName>
        <fullName evidence="2">DUF721 domain-containing protein</fullName>
    </recommendedName>
</protein>
<accession>A0A382X503</accession>
<dbReference type="EMBL" id="UINC01164882">
    <property type="protein sequence ID" value="SVD65959.1"/>
    <property type="molecule type" value="Genomic_DNA"/>
</dbReference>
<organism evidence="1">
    <name type="scientific">marine metagenome</name>
    <dbReference type="NCBI Taxonomy" id="408172"/>
    <lineage>
        <taxon>unclassified sequences</taxon>
        <taxon>metagenomes</taxon>
        <taxon>ecological metagenomes</taxon>
    </lineage>
</organism>
<gene>
    <name evidence="1" type="ORF">METZ01_LOCUS418813</name>
</gene>
<reference evidence="1" key="1">
    <citation type="submission" date="2018-05" db="EMBL/GenBank/DDBJ databases">
        <authorList>
            <person name="Lanie J.A."/>
            <person name="Ng W.-L."/>
            <person name="Kazmierczak K.M."/>
            <person name="Andrzejewski T.M."/>
            <person name="Davidsen T.M."/>
            <person name="Wayne K.J."/>
            <person name="Tettelin H."/>
            <person name="Glass J.I."/>
            <person name="Rusch D."/>
            <person name="Podicherti R."/>
            <person name="Tsui H.-C.T."/>
            <person name="Winkler M.E."/>
        </authorList>
    </citation>
    <scope>NUCLEOTIDE SEQUENCE</scope>
</reference>